<evidence type="ECO:0000256" key="1">
    <source>
        <dbReference type="SAM" id="SignalP"/>
    </source>
</evidence>
<dbReference type="InterPro" id="IPR002925">
    <property type="entry name" value="Dienelactn_hydro"/>
</dbReference>
<dbReference type="Proteomes" id="UP000241736">
    <property type="component" value="Unassembled WGS sequence"/>
</dbReference>
<keyword evidence="1" id="KW-0732">Signal</keyword>
<dbReference type="InterPro" id="IPR029058">
    <property type="entry name" value="AB_hydrolase_fold"/>
</dbReference>
<name>A0A2P6M7V8_9GAMM</name>
<sequence length="258" mass="27018">MRRTLFALALALGLSAPVAAETIAKPVSWQHGETTFDGYLVYDADEDDLRPGLLMVPNWMGVNESALEKAKALADDDYVILLVDMYGRGLRPANADEAGKAAGAVYADRDALRGRINAALGVLRGSAGKAPVDPDRIGGIGFCFGGAIVLELARSGADVAGVVSFHGNLSTPLPAKAGEVGASVLVLNGAADTYVPQAQINGFQAEMAAAGADWQFVNFGGAVHCFAEADANSPGCLYEPRAAKRAYAMMEDFFDELF</sequence>
<evidence type="ECO:0000313" key="3">
    <source>
        <dbReference type="EMBL" id="PRH82065.1"/>
    </source>
</evidence>
<evidence type="ECO:0000313" key="4">
    <source>
        <dbReference type="Proteomes" id="UP000241736"/>
    </source>
</evidence>
<dbReference type="InterPro" id="IPR050261">
    <property type="entry name" value="FrsA_esterase"/>
</dbReference>
<evidence type="ECO:0000259" key="2">
    <source>
        <dbReference type="Pfam" id="PF01738"/>
    </source>
</evidence>
<dbReference type="EMBL" id="PVLF01000014">
    <property type="protein sequence ID" value="PRH82065.1"/>
    <property type="molecule type" value="Genomic_DNA"/>
</dbReference>
<dbReference type="PANTHER" id="PTHR22946">
    <property type="entry name" value="DIENELACTONE HYDROLASE DOMAIN-CONTAINING PROTEIN-RELATED"/>
    <property type="match status" value="1"/>
</dbReference>
<dbReference type="GO" id="GO:0016787">
    <property type="term" value="F:hydrolase activity"/>
    <property type="evidence" value="ECO:0007669"/>
    <property type="project" value="UniProtKB-KW"/>
</dbReference>
<proteinExistence type="predicted"/>
<dbReference type="PANTHER" id="PTHR22946:SF4">
    <property type="entry name" value="ESTERASE FRSA"/>
    <property type="match status" value="1"/>
</dbReference>
<keyword evidence="3" id="KW-0378">Hydrolase</keyword>
<dbReference type="AlphaFoldDB" id="A0A2P6M7V8"/>
<reference evidence="3 4" key="1">
    <citation type="submission" date="2018-03" db="EMBL/GenBank/DDBJ databases">
        <title>Arenimonas caeni sp. nov., isolated from activated sludge.</title>
        <authorList>
            <person name="Liu H."/>
        </authorList>
    </citation>
    <scope>NUCLEOTIDE SEQUENCE [LARGE SCALE GENOMIC DNA]</scope>
    <source>
        <strain evidence="4">z29</strain>
    </source>
</reference>
<dbReference type="Pfam" id="PF01738">
    <property type="entry name" value="DLH"/>
    <property type="match status" value="1"/>
</dbReference>
<comment type="caution">
    <text evidence="3">The sequence shown here is derived from an EMBL/GenBank/DDBJ whole genome shotgun (WGS) entry which is preliminary data.</text>
</comment>
<feature type="domain" description="Dienelactone hydrolase" evidence="2">
    <location>
        <begin position="36"/>
        <end position="256"/>
    </location>
</feature>
<dbReference type="RefSeq" id="WP_106990823.1">
    <property type="nucleotide sequence ID" value="NZ_KZ679092.1"/>
</dbReference>
<feature type="signal peptide" evidence="1">
    <location>
        <begin position="1"/>
        <end position="20"/>
    </location>
</feature>
<organism evidence="3 4">
    <name type="scientific">Arenimonas caeni</name>
    <dbReference type="NCBI Taxonomy" id="2058085"/>
    <lineage>
        <taxon>Bacteria</taxon>
        <taxon>Pseudomonadati</taxon>
        <taxon>Pseudomonadota</taxon>
        <taxon>Gammaproteobacteria</taxon>
        <taxon>Lysobacterales</taxon>
        <taxon>Lysobacteraceae</taxon>
        <taxon>Arenimonas</taxon>
    </lineage>
</organism>
<dbReference type="OrthoDB" id="9787933at2"/>
<dbReference type="Gene3D" id="3.40.50.1820">
    <property type="entry name" value="alpha/beta hydrolase"/>
    <property type="match status" value="1"/>
</dbReference>
<feature type="chain" id="PRO_5015176617" evidence="1">
    <location>
        <begin position="21"/>
        <end position="258"/>
    </location>
</feature>
<gene>
    <name evidence="3" type="ORF">C6N40_09715</name>
</gene>
<dbReference type="SUPFAM" id="SSF53474">
    <property type="entry name" value="alpha/beta-Hydrolases"/>
    <property type="match status" value="1"/>
</dbReference>
<keyword evidence="4" id="KW-1185">Reference proteome</keyword>
<protein>
    <submittedName>
        <fullName evidence="3">Dienelactone hydrolase</fullName>
    </submittedName>
</protein>
<accession>A0A2P6M7V8</accession>